<feature type="binding site" evidence="14">
    <location>
        <position position="164"/>
    </location>
    <ligand>
        <name>substrate</name>
    </ligand>
</feature>
<evidence type="ECO:0000259" key="16">
    <source>
        <dbReference type="SMART" id="SM01192"/>
    </source>
</evidence>
<dbReference type="InterPro" id="IPR020810">
    <property type="entry name" value="Enolase_C"/>
</dbReference>
<feature type="binding site" evidence="12">
    <location>
        <position position="367"/>
    </location>
    <ligand>
        <name>(2R)-2-phosphoglycerate</name>
        <dbReference type="ChEBI" id="CHEBI:58289"/>
    </ligand>
</feature>
<keyword evidence="10 12" id="KW-0456">Lyase</keyword>
<dbReference type="InterPro" id="IPR036849">
    <property type="entry name" value="Enolase-like_C_sf"/>
</dbReference>
<evidence type="ECO:0000256" key="6">
    <source>
        <dbReference type="ARBA" id="ARBA00022525"/>
    </source>
</evidence>
<evidence type="ECO:0000256" key="11">
    <source>
        <dbReference type="ARBA" id="ARBA00045763"/>
    </source>
</evidence>
<feature type="binding site" evidence="12">
    <location>
        <position position="368"/>
    </location>
    <ligand>
        <name>(2R)-2-phosphoglycerate</name>
        <dbReference type="ChEBI" id="CHEBI:58289"/>
    </ligand>
</feature>
<evidence type="ECO:0000256" key="7">
    <source>
        <dbReference type="ARBA" id="ARBA00022723"/>
    </source>
</evidence>
<evidence type="ECO:0000313" key="18">
    <source>
        <dbReference type="EMBL" id="SDK31021.1"/>
    </source>
</evidence>
<keyword evidence="5 12" id="KW-0963">Cytoplasm</keyword>
<evidence type="ECO:0000256" key="12">
    <source>
        <dbReference type="HAMAP-Rule" id="MF_00318"/>
    </source>
</evidence>
<comment type="subcellular location">
    <subcellularLocation>
        <location evidence="12">Cytoplasm</location>
    </subcellularLocation>
    <subcellularLocation>
        <location evidence="12">Secreted</location>
    </subcellularLocation>
    <subcellularLocation>
        <location evidence="12">Cell surface</location>
    </subcellularLocation>
    <text evidence="12">Fractions of enolase are present in both the cytoplasm and on the cell surface.</text>
</comment>
<dbReference type="GO" id="GO:0005576">
    <property type="term" value="C:extracellular region"/>
    <property type="evidence" value="ECO:0007669"/>
    <property type="project" value="UniProtKB-SubCell"/>
</dbReference>
<dbReference type="EC" id="4.2.1.11" evidence="3 12"/>
<dbReference type="FunFam" id="3.20.20.120:FF:000001">
    <property type="entry name" value="Enolase"/>
    <property type="match status" value="1"/>
</dbReference>
<feature type="binding site" evidence="14">
    <location>
        <position position="389"/>
    </location>
    <ligand>
        <name>substrate</name>
    </ligand>
</feature>
<dbReference type="InterPro" id="IPR029017">
    <property type="entry name" value="Enolase-like_N"/>
</dbReference>
<dbReference type="GO" id="GO:0000287">
    <property type="term" value="F:magnesium ion binding"/>
    <property type="evidence" value="ECO:0007669"/>
    <property type="project" value="UniProtKB-UniRule"/>
</dbReference>
<dbReference type="SFLD" id="SFLDG00178">
    <property type="entry name" value="enolase"/>
    <property type="match status" value="1"/>
</dbReference>
<dbReference type="PANTHER" id="PTHR11902">
    <property type="entry name" value="ENOLASE"/>
    <property type="match status" value="1"/>
</dbReference>
<evidence type="ECO:0000256" key="15">
    <source>
        <dbReference type="PIRSR" id="PIRSR001400-3"/>
    </source>
</evidence>
<comment type="similarity">
    <text evidence="2 12">Belongs to the enolase family.</text>
</comment>
<dbReference type="STRING" id="1075417.SAMN05421823_102416"/>
<feature type="binding site" evidence="12">
    <location>
        <position position="163"/>
    </location>
    <ligand>
        <name>(2R)-2-phosphoglycerate</name>
        <dbReference type="ChEBI" id="CHEBI:58289"/>
    </ligand>
</feature>
<proteinExistence type="inferred from homology"/>
<feature type="binding site" evidence="12 15">
    <location>
        <position position="313"/>
    </location>
    <ligand>
        <name>Mg(2+)</name>
        <dbReference type="ChEBI" id="CHEBI:18420"/>
    </ligand>
</feature>
<dbReference type="NCBIfam" id="TIGR01060">
    <property type="entry name" value="eno"/>
    <property type="match status" value="1"/>
</dbReference>
<dbReference type="EMBL" id="FNFO01000002">
    <property type="protein sequence ID" value="SDK31021.1"/>
    <property type="molecule type" value="Genomic_DNA"/>
</dbReference>
<dbReference type="RefSeq" id="WP_089680048.1">
    <property type="nucleotide sequence ID" value="NZ_FNFO01000002.1"/>
</dbReference>
<feature type="binding site" evidence="12">
    <location>
        <position position="338"/>
    </location>
    <ligand>
        <name>(2R)-2-phosphoglycerate</name>
        <dbReference type="ChEBI" id="CHEBI:58289"/>
    </ligand>
</feature>
<comment type="cofactor">
    <cofactor evidence="12">
        <name>Mg(2+)</name>
        <dbReference type="ChEBI" id="CHEBI:18420"/>
    </cofactor>
    <text evidence="12">Binds a second Mg(2+) ion via substrate during catalysis.</text>
</comment>
<dbReference type="PRINTS" id="PR00148">
    <property type="entry name" value="ENOLASE"/>
</dbReference>
<feature type="binding site" evidence="14">
    <location>
        <begin position="365"/>
        <end position="368"/>
    </location>
    <ligand>
        <name>substrate</name>
    </ligand>
</feature>
<dbReference type="SUPFAM" id="SSF54826">
    <property type="entry name" value="Enolase N-terminal domain-like"/>
    <property type="match status" value="1"/>
</dbReference>
<dbReference type="InterPro" id="IPR000941">
    <property type="entry name" value="Enolase"/>
</dbReference>
<dbReference type="CDD" id="cd03313">
    <property type="entry name" value="enolase"/>
    <property type="match status" value="1"/>
</dbReference>
<evidence type="ECO:0000256" key="2">
    <source>
        <dbReference type="ARBA" id="ARBA00009604"/>
    </source>
</evidence>
<dbReference type="Pfam" id="PF00113">
    <property type="entry name" value="Enolase_C"/>
    <property type="match status" value="1"/>
</dbReference>
<dbReference type="FunFam" id="3.30.390.10:FF:000001">
    <property type="entry name" value="Enolase"/>
    <property type="match status" value="1"/>
</dbReference>
<evidence type="ECO:0000256" key="8">
    <source>
        <dbReference type="ARBA" id="ARBA00022842"/>
    </source>
</evidence>
<dbReference type="SFLD" id="SFLDS00001">
    <property type="entry name" value="Enolase"/>
    <property type="match status" value="1"/>
</dbReference>
<dbReference type="HAMAP" id="MF_00318">
    <property type="entry name" value="Enolase"/>
    <property type="match status" value="1"/>
</dbReference>
<feature type="domain" description="Enolase C-terminal TIM barrel" evidence="16">
    <location>
        <begin position="139"/>
        <end position="423"/>
    </location>
</feature>
<comment type="catalytic activity">
    <reaction evidence="12">
        <text>(2R)-2-phosphoglycerate = phosphoenolpyruvate + H2O</text>
        <dbReference type="Rhea" id="RHEA:10164"/>
        <dbReference type="ChEBI" id="CHEBI:15377"/>
        <dbReference type="ChEBI" id="CHEBI:58289"/>
        <dbReference type="ChEBI" id="CHEBI:58702"/>
        <dbReference type="EC" id="4.2.1.11"/>
    </reaction>
</comment>
<feature type="active site" description="Proton donor" evidence="12 13">
    <location>
        <position position="205"/>
    </location>
</feature>
<dbReference type="SUPFAM" id="SSF51604">
    <property type="entry name" value="Enolase C-terminal domain-like"/>
    <property type="match status" value="1"/>
</dbReference>
<evidence type="ECO:0000256" key="13">
    <source>
        <dbReference type="PIRSR" id="PIRSR001400-1"/>
    </source>
</evidence>
<dbReference type="AlphaFoldDB" id="A0A1G9AUS3"/>
<evidence type="ECO:0000256" key="14">
    <source>
        <dbReference type="PIRSR" id="PIRSR001400-2"/>
    </source>
</evidence>
<dbReference type="Gene3D" id="3.30.390.10">
    <property type="entry name" value="Enolase-like, N-terminal domain"/>
    <property type="match status" value="1"/>
</dbReference>
<evidence type="ECO:0000256" key="4">
    <source>
        <dbReference type="ARBA" id="ARBA00017068"/>
    </source>
</evidence>
<dbReference type="Gene3D" id="3.20.20.120">
    <property type="entry name" value="Enolase-like C-terminal domain"/>
    <property type="match status" value="1"/>
</dbReference>
<sequence length="423" mass="46066">MSLIERIIARQIFDSRGNPTVEVDVRTTNGFLGRAAVPSGASTGKHEAVELRDDDKSQYMGKSVLKAVENVNTIIADELEGYTVFEQGLIDKVMLELDGTDNKAKLGANAILGVSLAVAKAAAAELQQPLYRYIGGVSASTLPVPMMNILNGGSHADNSIDFQEFMVMPTGATSFTHAMKMGSEIFHHLKSVLKKGGYSTNVGDEGGFAPNLKSNEDAIKVVLEAIEKAGYRPGEDVFIAMDAASSEFFEDGKYHFKKSTGDKLTPSEMANYWKEWVDKYPIISIEDGMEEDDWAGWSELTKLVGSKIQLVGDDLFVTNVKRLQQGIDQGIANSILVKVNQIGSLTETIAAVNLANRNKYKAVMSHRSGETEDATIADLAVALNTGQIKTGSASRSDRMAKYNQLLRIEEELGELAYYPGKKF</sequence>
<dbReference type="PANTHER" id="PTHR11902:SF1">
    <property type="entry name" value="ENOLASE"/>
    <property type="match status" value="1"/>
</dbReference>
<dbReference type="InterPro" id="IPR020809">
    <property type="entry name" value="Enolase_CS"/>
</dbReference>
<feature type="binding site" evidence="12 15">
    <location>
        <position position="286"/>
    </location>
    <ligand>
        <name>Mg(2+)</name>
        <dbReference type="ChEBI" id="CHEBI:18420"/>
    </ligand>
</feature>
<dbReference type="UniPathway" id="UPA00109">
    <property type="reaction ID" value="UER00187"/>
</dbReference>
<comment type="cofactor">
    <cofactor evidence="15">
        <name>Mg(2+)</name>
        <dbReference type="ChEBI" id="CHEBI:18420"/>
    </cofactor>
    <text evidence="15">Mg(2+) is required for catalysis and for stabilizing the dimer.</text>
</comment>
<comment type="pathway">
    <text evidence="1 12">Carbohydrate degradation; glycolysis; pyruvate from D-glyceraldehyde 3-phosphate: step 4/5.</text>
</comment>
<feature type="binding site" evidence="14">
    <location>
        <position position="155"/>
    </location>
    <ligand>
        <name>substrate</name>
    </ligand>
</feature>
<name>A0A1G9AUS3_9BACT</name>
<feature type="binding site" evidence="14">
    <location>
        <position position="313"/>
    </location>
    <ligand>
        <name>substrate</name>
    </ligand>
</feature>
<keyword evidence="7 12" id="KW-0479">Metal-binding</keyword>
<organism evidence="18 19">
    <name type="scientific">Catalinimonas alkaloidigena</name>
    <dbReference type="NCBI Taxonomy" id="1075417"/>
    <lineage>
        <taxon>Bacteria</taxon>
        <taxon>Pseudomonadati</taxon>
        <taxon>Bacteroidota</taxon>
        <taxon>Cytophagia</taxon>
        <taxon>Cytophagales</taxon>
        <taxon>Catalimonadaceae</taxon>
        <taxon>Catalinimonas</taxon>
    </lineage>
</organism>
<reference evidence="18 19" key="1">
    <citation type="submission" date="2016-10" db="EMBL/GenBank/DDBJ databases">
        <authorList>
            <person name="de Groot N.N."/>
        </authorList>
    </citation>
    <scope>NUCLEOTIDE SEQUENCE [LARGE SCALE GENOMIC DNA]</scope>
    <source>
        <strain evidence="18 19">DSM 25186</strain>
    </source>
</reference>
<evidence type="ECO:0000259" key="17">
    <source>
        <dbReference type="SMART" id="SM01193"/>
    </source>
</evidence>
<dbReference type="SMART" id="SM01193">
    <property type="entry name" value="Enolase_N"/>
    <property type="match status" value="1"/>
</dbReference>
<dbReference type="GO" id="GO:0006096">
    <property type="term" value="P:glycolytic process"/>
    <property type="evidence" value="ECO:0007669"/>
    <property type="project" value="UniProtKB-UniRule"/>
</dbReference>
<evidence type="ECO:0000256" key="10">
    <source>
        <dbReference type="ARBA" id="ARBA00023239"/>
    </source>
</evidence>
<dbReference type="PIRSF" id="PIRSF001400">
    <property type="entry name" value="Enolase"/>
    <property type="match status" value="1"/>
</dbReference>
<dbReference type="SFLD" id="SFLDF00002">
    <property type="entry name" value="enolase"/>
    <property type="match status" value="1"/>
</dbReference>
<evidence type="ECO:0000256" key="3">
    <source>
        <dbReference type="ARBA" id="ARBA00012058"/>
    </source>
</evidence>
<feature type="domain" description="Enolase N-terminal" evidence="17">
    <location>
        <begin position="4"/>
        <end position="134"/>
    </location>
</feature>
<dbReference type="GO" id="GO:0009986">
    <property type="term" value="C:cell surface"/>
    <property type="evidence" value="ECO:0007669"/>
    <property type="project" value="UniProtKB-SubCell"/>
</dbReference>
<feature type="binding site" evidence="14">
    <location>
        <position position="286"/>
    </location>
    <ligand>
        <name>substrate</name>
    </ligand>
</feature>
<dbReference type="GO" id="GO:0004634">
    <property type="term" value="F:phosphopyruvate hydratase activity"/>
    <property type="evidence" value="ECO:0007669"/>
    <property type="project" value="UniProtKB-UniRule"/>
</dbReference>
<protein>
    <recommendedName>
        <fullName evidence="4 12">Enolase</fullName>
        <ecNumber evidence="3 12">4.2.1.11</ecNumber>
    </recommendedName>
    <alternativeName>
        <fullName evidence="12">2-phospho-D-glycerate hydro-lyase</fullName>
    </alternativeName>
    <alternativeName>
        <fullName evidence="12">2-phosphoglycerate dehydratase</fullName>
    </alternativeName>
</protein>
<keyword evidence="9 12" id="KW-0324">Glycolysis</keyword>
<keyword evidence="6 12" id="KW-0964">Secreted</keyword>
<dbReference type="Pfam" id="PF03952">
    <property type="entry name" value="Enolase_N"/>
    <property type="match status" value="1"/>
</dbReference>
<keyword evidence="19" id="KW-1185">Reference proteome</keyword>
<evidence type="ECO:0000256" key="1">
    <source>
        <dbReference type="ARBA" id="ARBA00005031"/>
    </source>
</evidence>
<feature type="binding site" evidence="12">
    <location>
        <position position="389"/>
    </location>
    <ligand>
        <name>(2R)-2-phosphoglycerate</name>
        <dbReference type="ChEBI" id="CHEBI:58289"/>
    </ligand>
</feature>
<evidence type="ECO:0000256" key="5">
    <source>
        <dbReference type="ARBA" id="ARBA00022490"/>
    </source>
</evidence>
<feature type="binding site" evidence="12 15">
    <location>
        <position position="242"/>
    </location>
    <ligand>
        <name>Mg(2+)</name>
        <dbReference type="ChEBI" id="CHEBI:18420"/>
    </ligand>
</feature>
<dbReference type="SMART" id="SM01192">
    <property type="entry name" value="Enolase_C"/>
    <property type="match status" value="1"/>
</dbReference>
<gene>
    <name evidence="12" type="primary">eno</name>
    <name evidence="18" type="ORF">SAMN05421823_102416</name>
</gene>
<feature type="active site" description="Proton acceptor" evidence="12 13">
    <location>
        <position position="338"/>
    </location>
</feature>
<comment type="function">
    <text evidence="11 12">Catalyzes the reversible conversion of 2-phosphoglycerate (2-PG) into phosphoenolpyruvate (PEP). It is essential for the degradation of carbohydrates via glycolysis.</text>
</comment>
<dbReference type="OrthoDB" id="9804716at2"/>
<dbReference type="PROSITE" id="PS00164">
    <property type="entry name" value="ENOLASE"/>
    <property type="match status" value="1"/>
</dbReference>
<dbReference type="InterPro" id="IPR020811">
    <property type="entry name" value="Enolase_N"/>
</dbReference>
<dbReference type="GO" id="GO:0000015">
    <property type="term" value="C:phosphopyruvate hydratase complex"/>
    <property type="evidence" value="ECO:0007669"/>
    <property type="project" value="InterPro"/>
</dbReference>
<evidence type="ECO:0000256" key="9">
    <source>
        <dbReference type="ARBA" id="ARBA00023152"/>
    </source>
</evidence>
<keyword evidence="8 12" id="KW-0460">Magnesium</keyword>
<accession>A0A1G9AUS3</accession>
<evidence type="ECO:0000313" key="19">
    <source>
        <dbReference type="Proteomes" id="UP000198510"/>
    </source>
</evidence>
<dbReference type="Proteomes" id="UP000198510">
    <property type="component" value="Unassembled WGS sequence"/>
</dbReference>